<reference evidence="2 3" key="1">
    <citation type="submission" date="2023-06" db="EMBL/GenBank/DDBJ databases">
        <authorList>
            <person name="Ye Y.-Q."/>
            <person name="Du Z.-J."/>
        </authorList>
    </citation>
    <scope>NUCLEOTIDE SEQUENCE [LARGE SCALE GENOMIC DNA]</scope>
    <source>
        <strain evidence="2 3">SDUM287046</strain>
    </source>
</reference>
<dbReference type="Proteomes" id="UP001244787">
    <property type="component" value="Unassembled WGS sequence"/>
</dbReference>
<protein>
    <submittedName>
        <fullName evidence="2">DUF5675 family protein</fullName>
    </submittedName>
</protein>
<evidence type="ECO:0000313" key="2">
    <source>
        <dbReference type="EMBL" id="MDN3725130.1"/>
    </source>
</evidence>
<name>A0ABT8DIA2_9FLAO</name>
<dbReference type="Pfam" id="PF18925">
    <property type="entry name" value="DUF5675"/>
    <property type="match status" value="1"/>
</dbReference>
<dbReference type="InterPro" id="IPR043732">
    <property type="entry name" value="DUF5675"/>
</dbReference>
<feature type="domain" description="DUF5675" evidence="1">
    <location>
        <begin position="7"/>
        <end position="115"/>
    </location>
</feature>
<gene>
    <name evidence="2" type="ORF">QRD02_12110</name>
</gene>
<sequence length="136" mass="15247">MELFLFRSHFRAGTNGMLFHKQHFICFSIELPLRCNQENDTCIPDGVYELERCYSLEFGHHLRVLKVPERCGILFRAGTNQLEDLKGAIIPVMQLAGIGKGYGSTEALHKLLLRMEAASTVGQSFFLTVSSVLGGR</sequence>
<keyword evidence="3" id="KW-1185">Reference proteome</keyword>
<accession>A0ABT8DIA2</accession>
<organism evidence="2 3">
    <name type="scientific">Aequorivita aurantiaca</name>
    <dbReference type="NCBI Taxonomy" id="3053356"/>
    <lineage>
        <taxon>Bacteria</taxon>
        <taxon>Pseudomonadati</taxon>
        <taxon>Bacteroidota</taxon>
        <taxon>Flavobacteriia</taxon>
        <taxon>Flavobacteriales</taxon>
        <taxon>Flavobacteriaceae</taxon>
        <taxon>Aequorivita</taxon>
    </lineage>
</organism>
<dbReference type="RefSeq" id="WP_290255220.1">
    <property type="nucleotide sequence ID" value="NZ_JAUGQQ010000009.1"/>
</dbReference>
<proteinExistence type="predicted"/>
<dbReference type="EMBL" id="JAUGQQ010000009">
    <property type="protein sequence ID" value="MDN3725130.1"/>
    <property type="molecule type" value="Genomic_DNA"/>
</dbReference>
<comment type="caution">
    <text evidence="2">The sequence shown here is derived from an EMBL/GenBank/DDBJ whole genome shotgun (WGS) entry which is preliminary data.</text>
</comment>
<evidence type="ECO:0000313" key="3">
    <source>
        <dbReference type="Proteomes" id="UP001244787"/>
    </source>
</evidence>
<evidence type="ECO:0000259" key="1">
    <source>
        <dbReference type="Pfam" id="PF18925"/>
    </source>
</evidence>